<organism evidence="1 2">
    <name type="scientific">Macleaya cordata</name>
    <name type="common">Five-seeded plume-poppy</name>
    <name type="synonym">Bocconia cordata</name>
    <dbReference type="NCBI Taxonomy" id="56857"/>
    <lineage>
        <taxon>Eukaryota</taxon>
        <taxon>Viridiplantae</taxon>
        <taxon>Streptophyta</taxon>
        <taxon>Embryophyta</taxon>
        <taxon>Tracheophyta</taxon>
        <taxon>Spermatophyta</taxon>
        <taxon>Magnoliopsida</taxon>
        <taxon>Ranunculales</taxon>
        <taxon>Papaveraceae</taxon>
        <taxon>Papaveroideae</taxon>
        <taxon>Macleaya</taxon>
    </lineage>
</organism>
<dbReference type="EMBL" id="MVGT01001736">
    <property type="protein sequence ID" value="OVA10999.1"/>
    <property type="molecule type" value="Genomic_DNA"/>
</dbReference>
<proteinExistence type="predicted"/>
<comment type="caution">
    <text evidence="1">The sequence shown here is derived from an EMBL/GenBank/DDBJ whole genome shotgun (WGS) entry which is preliminary data.</text>
</comment>
<dbReference type="Proteomes" id="UP000195402">
    <property type="component" value="Unassembled WGS sequence"/>
</dbReference>
<dbReference type="InParanoid" id="A0A200QKQ2"/>
<accession>A0A200QKQ2</accession>
<dbReference type="OrthoDB" id="1727818at2759"/>
<evidence type="ECO:0000313" key="1">
    <source>
        <dbReference type="EMBL" id="OVA10999.1"/>
    </source>
</evidence>
<reference evidence="1 2" key="1">
    <citation type="journal article" date="2017" name="Mol. Plant">
        <title>The Genome of Medicinal Plant Macleaya cordata Provides New Insights into Benzylisoquinoline Alkaloids Metabolism.</title>
        <authorList>
            <person name="Liu X."/>
            <person name="Liu Y."/>
            <person name="Huang P."/>
            <person name="Ma Y."/>
            <person name="Qing Z."/>
            <person name="Tang Q."/>
            <person name="Cao H."/>
            <person name="Cheng P."/>
            <person name="Zheng Y."/>
            <person name="Yuan Z."/>
            <person name="Zhou Y."/>
            <person name="Liu J."/>
            <person name="Tang Z."/>
            <person name="Zhuo Y."/>
            <person name="Zhang Y."/>
            <person name="Yu L."/>
            <person name="Huang J."/>
            <person name="Yang P."/>
            <person name="Peng Q."/>
            <person name="Zhang J."/>
            <person name="Jiang W."/>
            <person name="Zhang Z."/>
            <person name="Lin K."/>
            <person name="Ro D.K."/>
            <person name="Chen X."/>
            <person name="Xiong X."/>
            <person name="Shang Y."/>
            <person name="Huang S."/>
            <person name="Zeng J."/>
        </authorList>
    </citation>
    <scope>NUCLEOTIDE SEQUENCE [LARGE SCALE GENOMIC DNA]</scope>
    <source>
        <strain evidence="2">cv. BLH2017</strain>
        <tissue evidence="1">Root</tissue>
    </source>
</reference>
<gene>
    <name evidence="1" type="ORF">BVC80_1745g10</name>
</gene>
<evidence type="ECO:0000313" key="2">
    <source>
        <dbReference type="Proteomes" id="UP000195402"/>
    </source>
</evidence>
<sequence>MPNSLLTLLHAWKPKGLPKKGKMLWRFLPAAICWGIWKARNGVAFEGKEVKVEGLINDIKVQVFFWGQGYGEFKGLSIDYIVGRWPDLFIGR</sequence>
<keyword evidence="2" id="KW-1185">Reference proteome</keyword>
<dbReference type="AlphaFoldDB" id="A0A200QKQ2"/>
<protein>
    <submittedName>
        <fullName evidence="1">Uncharacterized protein</fullName>
    </submittedName>
</protein>
<name>A0A200QKQ2_MACCD</name>